<evidence type="ECO:0000313" key="3">
    <source>
        <dbReference type="Proteomes" id="UP000243232"/>
    </source>
</evidence>
<proteinExistence type="predicted"/>
<reference evidence="3" key="1">
    <citation type="submission" date="2016-10" db="EMBL/GenBank/DDBJ databases">
        <authorList>
            <person name="Varghese N."/>
            <person name="Submissions S."/>
        </authorList>
    </citation>
    <scope>NUCLEOTIDE SEQUENCE [LARGE SCALE GENOMIC DNA]</scope>
    <source>
        <strain evidence="3">DSM 17875</strain>
    </source>
</reference>
<feature type="transmembrane region" description="Helical" evidence="1">
    <location>
        <begin position="12"/>
        <end position="28"/>
    </location>
</feature>
<keyword evidence="1" id="KW-0472">Membrane</keyword>
<sequence>MRAINFKPQFVVPCWIFFIAFVAAAFYFRDLADLFSVSGYFALSYGLIICLYSIICIYIKTEILAKGAFDGVIDLPNVYKALRVEIFFPKGSVSKDIGFMVGTIICFFIILPFAIYQKINGLHISSYIPLSLFVGISVYGQVRILFELGCSIYSKEHEGWEL</sequence>
<organism evidence="2 3">
    <name type="scientific">Pseudomonas pohangensis</name>
    <dbReference type="NCBI Taxonomy" id="364197"/>
    <lineage>
        <taxon>Bacteria</taxon>
        <taxon>Pseudomonadati</taxon>
        <taxon>Pseudomonadota</taxon>
        <taxon>Gammaproteobacteria</taxon>
        <taxon>Pseudomonadales</taxon>
        <taxon>Pseudomonadaceae</taxon>
        <taxon>Pseudomonas</taxon>
    </lineage>
</organism>
<dbReference type="RefSeq" id="WP_090193704.1">
    <property type="nucleotide sequence ID" value="NZ_LT629785.1"/>
</dbReference>
<evidence type="ECO:0000313" key="2">
    <source>
        <dbReference type="EMBL" id="SDU03147.1"/>
    </source>
</evidence>
<keyword evidence="1" id="KW-1133">Transmembrane helix</keyword>
<protein>
    <submittedName>
        <fullName evidence="2">Uncharacterized protein</fullName>
    </submittedName>
</protein>
<feature type="transmembrane region" description="Helical" evidence="1">
    <location>
        <begin position="40"/>
        <end position="59"/>
    </location>
</feature>
<dbReference type="Proteomes" id="UP000243232">
    <property type="component" value="Chromosome I"/>
</dbReference>
<accession>A0A1H2F750</accession>
<feature type="transmembrane region" description="Helical" evidence="1">
    <location>
        <begin position="97"/>
        <end position="115"/>
    </location>
</feature>
<feature type="transmembrane region" description="Helical" evidence="1">
    <location>
        <begin position="127"/>
        <end position="146"/>
    </location>
</feature>
<gene>
    <name evidence="2" type="ORF">SAMN05216296_1374</name>
</gene>
<keyword evidence="1" id="KW-0812">Transmembrane</keyword>
<evidence type="ECO:0000256" key="1">
    <source>
        <dbReference type="SAM" id="Phobius"/>
    </source>
</evidence>
<keyword evidence="3" id="KW-1185">Reference proteome</keyword>
<dbReference type="AlphaFoldDB" id="A0A1H2F750"/>
<dbReference type="EMBL" id="LT629785">
    <property type="protein sequence ID" value="SDU03147.1"/>
    <property type="molecule type" value="Genomic_DNA"/>
</dbReference>
<name>A0A1H2F750_9PSED</name>